<dbReference type="SMART" id="SM00388">
    <property type="entry name" value="HisKA"/>
    <property type="match status" value="1"/>
</dbReference>
<dbReference type="Gene3D" id="3.30.565.10">
    <property type="entry name" value="Histidine kinase-like ATPase, C-terminal domain"/>
    <property type="match status" value="1"/>
</dbReference>
<dbReference type="PANTHER" id="PTHR43711">
    <property type="entry name" value="TWO-COMPONENT HISTIDINE KINASE"/>
    <property type="match status" value="1"/>
</dbReference>
<evidence type="ECO:0000256" key="7">
    <source>
        <dbReference type="ARBA" id="ARBA00023012"/>
    </source>
</evidence>
<dbReference type="GO" id="GO:0000155">
    <property type="term" value="F:phosphorelay sensor kinase activity"/>
    <property type="evidence" value="ECO:0007669"/>
    <property type="project" value="InterPro"/>
</dbReference>
<dbReference type="InterPro" id="IPR004358">
    <property type="entry name" value="Sig_transdc_His_kin-like_C"/>
</dbReference>
<keyword evidence="10" id="KW-1185">Reference proteome</keyword>
<dbReference type="Pfam" id="PF00512">
    <property type="entry name" value="HisKA"/>
    <property type="match status" value="1"/>
</dbReference>
<evidence type="ECO:0000259" key="8">
    <source>
        <dbReference type="PROSITE" id="PS50109"/>
    </source>
</evidence>
<dbReference type="Proteomes" id="UP000537326">
    <property type="component" value="Unassembled WGS sequence"/>
</dbReference>
<protein>
    <recommendedName>
        <fullName evidence="3">histidine kinase</fullName>
        <ecNumber evidence="3">2.7.13.3</ecNumber>
    </recommendedName>
</protein>
<keyword evidence="4" id="KW-0597">Phosphoprotein</keyword>
<organism evidence="9 10">
    <name type="scientific">Nocardioides marinus</name>
    <dbReference type="NCBI Taxonomy" id="374514"/>
    <lineage>
        <taxon>Bacteria</taxon>
        <taxon>Bacillati</taxon>
        <taxon>Actinomycetota</taxon>
        <taxon>Actinomycetes</taxon>
        <taxon>Propionibacteriales</taxon>
        <taxon>Nocardioidaceae</taxon>
        <taxon>Nocardioides</taxon>
    </lineage>
</organism>
<keyword evidence="7" id="KW-0902">Two-component regulatory system</keyword>
<dbReference type="InterPro" id="IPR036890">
    <property type="entry name" value="HATPase_C_sf"/>
</dbReference>
<evidence type="ECO:0000313" key="9">
    <source>
        <dbReference type="EMBL" id="NYI11686.1"/>
    </source>
</evidence>
<dbReference type="InterPro" id="IPR050736">
    <property type="entry name" value="Sensor_HK_Regulatory"/>
</dbReference>
<dbReference type="AlphaFoldDB" id="A0A7Y9YG87"/>
<dbReference type="InterPro" id="IPR029016">
    <property type="entry name" value="GAF-like_dom_sf"/>
</dbReference>
<evidence type="ECO:0000313" key="10">
    <source>
        <dbReference type="Proteomes" id="UP000537326"/>
    </source>
</evidence>
<dbReference type="InterPro" id="IPR036097">
    <property type="entry name" value="HisK_dim/P_sf"/>
</dbReference>
<comment type="caution">
    <text evidence="9">The sequence shown here is derived from an EMBL/GenBank/DDBJ whole genome shotgun (WGS) entry which is preliminary data.</text>
</comment>
<dbReference type="Gene3D" id="3.30.450.40">
    <property type="match status" value="2"/>
</dbReference>
<evidence type="ECO:0000256" key="4">
    <source>
        <dbReference type="ARBA" id="ARBA00022553"/>
    </source>
</evidence>
<sequence length="570" mass="61589">MPDLFRHADLRATLRSITDGVASAAGFRLSAVSVFRNSDELEFLVVSGDEDAQAELGGDVTPREIVDQWLEESERWGGLCFLPHEKTLRLADHVWVGEETTVDHPHAWQPYDMLFAPLLDRDEQLQGILWVDLPLDGLRPGPDKRRSIEIYARQASEAILVAIERSRLAEQVRLAAAARRVVRDATAQLDLDRLLEATVAAAREGFGVDDARVLLDNAEEVESLDELSALARSLAHGCWARQRTLVVSPQRTAPGLLTPAEHAALLAGLEEKGDTSLLLVPLGAGTECLGRMLMFRHDRADWSDEEADAALDMGHDLGRAVLNARSFAREQHAAAYTQQLIATMAHELQNPLAAARGYASILEDVLDELGVQDADARRSLRGLERASGRLVDIVTDLLALARATEETDPTQCPPVDLVGLVGDSVEMVSVQAAPREISVTLDVPAHPLPVRGEPGDLERVASNLVGNAVKYSPDGAAVRVTLTEEPDGPAGPHVVLAVADDGIGISAADQERLFEEFFRSEAPEAVQQPGTGLGLAIVKRVVDRHRGTITVSSAPGEGSTFTVRLPRADA</sequence>
<reference evidence="9 10" key="1">
    <citation type="submission" date="2020-07" db="EMBL/GenBank/DDBJ databases">
        <title>Sequencing the genomes of 1000 actinobacteria strains.</title>
        <authorList>
            <person name="Klenk H.-P."/>
        </authorList>
    </citation>
    <scope>NUCLEOTIDE SEQUENCE [LARGE SCALE GENOMIC DNA]</scope>
    <source>
        <strain evidence="9 10">DSM 18248</strain>
    </source>
</reference>
<proteinExistence type="predicted"/>
<dbReference type="SUPFAM" id="SSF55874">
    <property type="entry name" value="ATPase domain of HSP90 chaperone/DNA topoisomerase II/histidine kinase"/>
    <property type="match status" value="1"/>
</dbReference>
<dbReference type="InterPro" id="IPR003018">
    <property type="entry name" value="GAF"/>
</dbReference>
<evidence type="ECO:0000256" key="2">
    <source>
        <dbReference type="ARBA" id="ARBA00004236"/>
    </source>
</evidence>
<gene>
    <name evidence="9" type="ORF">BKA05_003201</name>
</gene>
<dbReference type="FunFam" id="3.30.565.10:FF:000006">
    <property type="entry name" value="Sensor histidine kinase WalK"/>
    <property type="match status" value="1"/>
</dbReference>
<comment type="subcellular location">
    <subcellularLocation>
        <location evidence="2">Cell membrane</location>
    </subcellularLocation>
</comment>
<dbReference type="InterPro" id="IPR003594">
    <property type="entry name" value="HATPase_dom"/>
</dbReference>
<keyword evidence="5" id="KW-0808">Transferase</keyword>
<dbReference type="Pfam" id="PF01590">
    <property type="entry name" value="GAF"/>
    <property type="match status" value="1"/>
</dbReference>
<dbReference type="PANTHER" id="PTHR43711:SF1">
    <property type="entry name" value="HISTIDINE KINASE 1"/>
    <property type="match status" value="1"/>
</dbReference>
<dbReference type="PROSITE" id="PS50109">
    <property type="entry name" value="HIS_KIN"/>
    <property type="match status" value="1"/>
</dbReference>
<comment type="catalytic activity">
    <reaction evidence="1">
        <text>ATP + protein L-histidine = ADP + protein N-phospho-L-histidine.</text>
        <dbReference type="EC" id="2.7.13.3"/>
    </reaction>
</comment>
<evidence type="ECO:0000256" key="5">
    <source>
        <dbReference type="ARBA" id="ARBA00022679"/>
    </source>
</evidence>
<dbReference type="SMART" id="SM00065">
    <property type="entry name" value="GAF"/>
    <property type="match status" value="1"/>
</dbReference>
<dbReference type="Pfam" id="PF02518">
    <property type="entry name" value="HATPase_c"/>
    <property type="match status" value="1"/>
</dbReference>
<dbReference type="InterPro" id="IPR005467">
    <property type="entry name" value="His_kinase_dom"/>
</dbReference>
<dbReference type="CDD" id="cd00082">
    <property type="entry name" value="HisKA"/>
    <property type="match status" value="1"/>
</dbReference>
<dbReference type="GO" id="GO:0005886">
    <property type="term" value="C:plasma membrane"/>
    <property type="evidence" value="ECO:0007669"/>
    <property type="project" value="UniProtKB-SubCell"/>
</dbReference>
<evidence type="ECO:0000256" key="1">
    <source>
        <dbReference type="ARBA" id="ARBA00000085"/>
    </source>
</evidence>
<dbReference type="SUPFAM" id="SSF55781">
    <property type="entry name" value="GAF domain-like"/>
    <property type="match status" value="2"/>
</dbReference>
<dbReference type="SMART" id="SM00387">
    <property type="entry name" value="HATPase_c"/>
    <property type="match status" value="1"/>
</dbReference>
<dbReference type="RefSeq" id="WP_179532344.1">
    <property type="nucleotide sequence ID" value="NZ_BAAAPP010000017.1"/>
</dbReference>
<evidence type="ECO:0000256" key="6">
    <source>
        <dbReference type="ARBA" id="ARBA00022777"/>
    </source>
</evidence>
<dbReference type="Gene3D" id="1.10.287.130">
    <property type="match status" value="1"/>
</dbReference>
<dbReference type="EC" id="2.7.13.3" evidence="3"/>
<dbReference type="EMBL" id="JACBZI010000001">
    <property type="protein sequence ID" value="NYI11686.1"/>
    <property type="molecule type" value="Genomic_DNA"/>
</dbReference>
<dbReference type="InterPro" id="IPR003661">
    <property type="entry name" value="HisK_dim/P_dom"/>
</dbReference>
<keyword evidence="6 9" id="KW-0418">Kinase</keyword>
<name>A0A7Y9YG87_9ACTN</name>
<accession>A0A7Y9YG87</accession>
<dbReference type="SUPFAM" id="SSF47384">
    <property type="entry name" value="Homodimeric domain of signal transducing histidine kinase"/>
    <property type="match status" value="1"/>
</dbReference>
<feature type="domain" description="Histidine kinase" evidence="8">
    <location>
        <begin position="343"/>
        <end position="569"/>
    </location>
</feature>
<evidence type="ECO:0000256" key="3">
    <source>
        <dbReference type="ARBA" id="ARBA00012438"/>
    </source>
</evidence>
<dbReference type="PRINTS" id="PR00344">
    <property type="entry name" value="BCTRLSENSOR"/>
</dbReference>